<dbReference type="GO" id="GO:0005634">
    <property type="term" value="C:nucleus"/>
    <property type="evidence" value="ECO:0007669"/>
    <property type="project" value="TreeGrafter"/>
</dbReference>
<sequence length="353" mass="40224">MSDSDSDTEPDVQIEEDSNAGLHPLFWDAIPDGAEQDPNWQALEALKNESTLEERAENFKVQGNRKLKTGLEVNNKHILREAVDFYSNWRKCLEDGLIAQKLDSDNVKAYFRAAKAALELGQFKLCREQCEKGQAKDSKALQFSSILKSAQERESIELQKKTAEELRNMAHLAPFQKLADAILSRGIKVCLPQVRLEDRYHPTLDEAGHLQWPVMIMYPEAMQQDSIECFHEEDTVAAQMDEMFGPDTPPLSWDSKGEYTRDRVELYYLSYAGRPLDREQLILAVQGKWPDGSADSGPQRYGQKAAMWRQVDQQMSLLQLLTCEDYVVPGIPLLFAIAKGTEYKKRFLSQGMK</sequence>
<dbReference type="EMBL" id="BEGY01000237">
    <property type="protein sequence ID" value="GAX86172.1"/>
    <property type="molecule type" value="Genomic_DNA"/>
</dbReference>
<feature type="domain" description="Cns1/TTC4 wheel" evidence="4">
    <location>
        <begin position="205"/>
        <end position="269"/>
    </location>
</feature>
<keyword evidence="2" id="KW-0802">TPR repeat</keyword>
<proteinExistence type="predicted"/>
<dbReference type="InterPro" id="IPR011990">
    <property type="entry name" value="TPR-like_helical_dom_sf"/>
</dbReference>
<dbReference type="InterPro" id="IPR044059">
    <property type="entry name" value="Csn1/TTC4_wheel"/>
</dbReference>
<comment type="caution">
    <text evidence="5">The sequence shown here is derived from an EMBL/GenBank/DDBJ whole genome shotgun (WGS) entry which is preliminary data.</text>
</comment>
<dbReference type="AlphaFoldDB" id="A0A250XTC7"/>
<evidence type="ECO:0000313" key="6">
    <source>
        <dbReference type="Proteomes" id="UP000232323"/>
    </source>
</evidence>
<dbReference type="GO" id="GO:0005829">
    <property type="term" value="C:cytosol"/>
    <property type="evidence" value="ECO:0007669"/>
    <property type="project" value="TreeGrafter"/>
</dbReference>
<evidence type="ECO:0000256" key="1">
    <source>
        <dbReference type="ARBA" id="ARBA00022737"/>
    </source>
</evidence>
<dbReference type="GO" id="GO:0006457">
    <property type="term" value="P:protein folding"/>
    <property type="evidence" value="ECO:0007669"/>
    <property type="project" value="TreeGrafter"/>
</dbReference>
<evidence type="ECO:0000256" key="3">
    <source>
        <dbReference type="SAM" id="MobiDB-lite"/>
    </source>
</evidence>
<evidence type="ECO:0000256" key="2">
    <source>
        <dbReference type="ARBA" id="ARBA00022803"/>
    </source>
</evidence>
<accession>A0A250XTC7</accession>
<dbReference type="Proteomes" id="UP000232323">
    <property type="component" value="Unassembled WGS sequence"/>
</dbReference>
<keyword evidence="6" id="KW-1185">Reference proteome</keyword>
<dbReference type="GO" id="GO:0051879">
    <property type="term" value="F:Hsp90 protein binding"/>
    <property type="evidence" value="ECO:0007669"/>
    <property type="project" value="InterPro"/>
</dbReference>
<dbReference type="OrthoDB" id="420195at2759"/>
<dbReference type="Gene3D" id="1.25.40.10">
    <property type="entry name" value="Tetratricopeptide repeat domain"/>
    <property type="match status" value="1"/>
</dbReference>
<dbReference type="PANTHER" id="PTHR46035">
    <property type="entry name" value="TETRATRICOPEPTIDE REPEAT PROTEIN 4"/>
    <property type="match status" value="1"/>
</dbReference>
<dbReference type="SUPFAM" id="SSF48452">
    <property type="entry name" value="TPR-like"/>
    <property type="match status" value="1"/>
</dbReference>
<dbReference type="PANTHER" id="PTHR46035:SF1">
    <property type="entry name" value="TETRATRICOPEPTIDE REPEAT PROTEIN 4"/>
    <property type="match status" value="1"/>
</dbReference>
<protein>
    <recommendedName>
        <fullName evidence="4">Cns1/TTC4 wheel domain-containing protein</fullName>
    </recommendedName>
</protein>
<feature type="region of interest" description="Disordered" evidence="3">
    <location>
        <begin position="1"/>
        <end position="22"/>
    </location>
</feature>
<keyword evidence="1" id="KW-0677">Repeat</keyword>
<gene>
    <name evidence="5" type="ORF">CEUSTIGMA_g13585.t1</name>
</gene>
<dbReference type="CDD" id="cd21377">
    <property type="entry name" value="CTWD_Cns1-like"/>
    <property type="match status" value="1"/>
</dbReference>
<dbReference type="Pfam" id="PF18972">
    <property type="entry name" value="Wheel"/>
    <property type="match status" value="1"/>
</dbReference>
<organism evidence="5 6">
    <name type="scientific">Chlamydomonas eustigma</name>
    <dbReference type="NCBI Taxonomy" id="1157962"/>
    <lineage>
        <taxon>Eukaryota</taxon>
        <taxon>Viridiplantae</taxon>
        <taxon>Chlorophyta</taxon>
        <taxon>core chlorophytes</taxon>
        <taxon>Chlorophyceae</taxon>
        <taxon>CS clade</taxon>
        <taxon>Chlamydomonadales</taxon>
        <taxon>Chlamydomonadaceae</taxon>
        <taxon>Chlamydomonas</taxon>
    </lineage>
</organism>
<feature type="compositionally biased region" description="Acidic residues" evidence="3">
    <location>
        <begin position="1"/>
        <end position="18"/>
    </location>
</feature>
<name>A0A250XTC7_9CHLO</name>
<evidence type="ECO:0000259" key="4">
    <source>
        <dbReference type="Pfam" id="PF18972"/>
    </source>
</evidence>
<evidence type="ECO:0000313" key="5">
    <source>
        <dbReference type="EMBL" id="GAX86172.1"/>
    </source>
</evidence>
<dbReference type="GO" id="GO:0030544">
    <property type="term" value="F:Hsp70 protein binding"/>
    <property type="evidence" value="ECO:0007669"/>
    <property type="project" value="TreeGrafter"/>
</dbReference>
<reference evidence="5 6" key="1">
    <citation type="submission" date="2017-08" db="EMBL/GenBank/DDBJ databases">
        <title>Acidophilic green algal genome provides insights into adaptation to an acidic environment.</title>
        <authorList>
            <person name="Hirooka S."/>
            <person name="Hirose Y."/>
            <person name="Kanesaki Y."/>
            <person name="Higuchi S."/>
            <person name="Fujiwara T."/>
            <person name="Onuma R."/>
            <person name="Era A."/>
            <person name="Ohbayashi R."/>
            <person name="Uzuka A."/>
            <person name="Nozaki H."/>
            <person name="Yoshikawa H."/>
            <person name="Miyagishima S.Y."/>
        </authorList>
    </citation>
    <scope>NUCLEOTIDE SEQUENCE [LARGE SCALE GENOMIC DNA]</scope>
    <source>
        <strain evidence="5 6">NIES-2499</strain>
    </source>
</reference>
<dbReference type="STRING" id="1157962.A0A250XTC7"/>